<proteinExistence type="inferred from homology"/>
<reference evidence="5 6" key="1">
    <citation type="submission" date="2020-11" db="EMBL/GenBank/DDBJ databases">
        <title>Kefir isolates.</title>
        <authorList>
            <person name="Marcisauskas S."/>
            <person name="Kim Y."/>
            <person name="Blasche S."/>
        </authorList>
    </citation>
    <scope>NUCLEOTIDE SEQUENCE [LARGE SCALE GENOMIC DNA]</scope>
    <source>
        <strain evidence="5 6">KR</strain>
    </source>
</reference>
<dbReference type="PANTHER" id="PTHR12169">
    <property type="entry name" value="ATPASE N2B"/>
    <property type="match status" value="1"/>
</dbReference>
<feature type="compositionally biased region" description="Acidic residues" evidence="4">
    <location>
        <begin position="953"/>
        <end position="963"/>
    </location>
</feature>
<feature type="region of interest" description="Disordered" evidence="4">
    <location>
        <begin position="1166"/>
        <end position="1222"/>
    </location>
</feature>
<comment type="caution">
    <text evidence="5">The sequence shown here is derived from an EMBL/GenBank/DDBJ whole genome shotgun (WGS) entry which is preliminary data.</text>
</comment>
<feature type="compositionally biased region" description="Polar residues" evidence="4">
    <location>
        <begin position="878"/>
        <end position="903"/>
    </location>
</feature>
<dbReference type="SUPFAM" id="SSF52540">
    <property type="entry name" value="P-loop containing nucleoside triphosphate hydrolases"/>
    <property type="match status" value="1"/>
</dbReference>
<organism evidence="5 6">
    <name type="scientific">Rhodotorula mucilaginosa</name>
    <name type="common">Yeast</name>
    <name type="synonym">Rhodotorula rubra</name>
    <dbReference type="NCBI Taxonomy" id="5537"/>
    <lineage>
        <taxon>Eukaryota</taxon>
        <taxon>Fungi</taxon>
        <taxon>Dikarya</taxon>
        <taxon>Basidiomycota</taxon>
        <taxon>Pucciniomycotina</taxon>
        <taxon>Microbotryomycetes</taxon>
        <taxon>Sporidiobolales</taxon>
        <taxon>Sporidiobolaceae</taxon>
        <taxon>Rhodotorula</taxon>
    </lineage>
</organism>
<comment type="similarity">
    <text evidence="1">Belongs to the AFG1 ATPase family.</text>
</comment>
<evidence type="ECO:0000256" key="1">
    <source>
        <dbReference type="ARBA" id="ARBA00010322"/>
    </source>
</evidence>
<feature type="compositionally biased region" description="Low complexity" evidence="4">
    <location>
        <begin position="1182"/>
        <end position="1191"/>
    </location>
</feature>
<sequence length="1364" mass="148347">MRLEKRRGWYASWAVALRGWSSKHRGRTEVGDEEWRKDERARDCCTLGTAQQASQSLVTTLHALAQPSRTWGKKERLGGYTVPSAARSDSKRLVSITLLHQRAHRSSRGAMLPSRGARRISLQCSRPRSGTGFAPVAAARVVLPPPPHRPVHTATLAPKLRQPPKKSRQLQQDRSDLVRQPGEGVTSTRTFHSTPPSGPAAAYDHQVATGLISNDDHQRSIVSILQRMHDQLERYQPPPIGPLPPPVKPSAWTRLMRSRLFADMADELHQANTAVIPLPPPPPNLPKGLYLYGSVGCGKSFLMDLFYANLPRKYKQPGGPGNTTSFGSKRVHFHQFMMDVHKKGHKIKMEGGVAQDWIVIAAREIAEETRVLCFDEFQVTDIADAMILRRLMEALHAHGVVCVMTSNRAPDDLYKNGIQREQFIPCIELIKSSFTVHCLDSDIDYRKRPRELSRVYFHPMTRAHEAEFDKLFEAACASVDPGDTVVQDRELAVWGRPVRIPLSTSHVAQFTFHDLCGAPHSAADYLEITKTFGTIFLRGVPQLGLDTKDQARRFILFIDAAYEARTKLFVLSDPPIASVFSDERRPTGEITPHMRAMMDDLGLSAETVGSSSIFTGDEEVFAFARAVSRITEMSSKQWAQMSSVKEDHGEGLTADQVHEDGHKVATVYKEESMSASRFTSSCPFALLSRPPTVLARRSICVHREQAMDLSAGGLAPTPRDGASSSQAVVDPLDAFLSPLGSPGLPTDAAAQAALRALRGEESESESSRRPSDSVGGRLEPSRAHASYNEDLKIKGSAGSAGKTKQESSSASKSRSVANTYGRKSYSSRYFDAPERSASQDEPAANDFEAEHALTGFEDDAVSAEPKSATKTSKDGNDSPATQNGAPDSVVPSKSQQGASSGPSQVGGADGDNLSVASGGGGRRYTLTAFRHLARLDKFASEEGRHSPAPEQSTVDEERMDLESEFSVGTGGRARSGYDPTDDGMSVRSGYKRAASEMDRGEYEEEDEFGRYRRSDTPFNESEYPGDDAASSVRSIGPSRTYGRSHRSRSVAFSQRSLYSERSQEEDGDEDSIAPSGDMQDSGFYAAGEGESEKPIVTEPEDENGGVDSEGLLYEGDDDDDAGVASHHAAENDNNEPQYFDFDPLMPMGSIYVGTKHPHLAYAAALAQAAKDADTGAEGGQGPQVEQQVDQENVAPSESEARAQGQKQKTTTTERKETSESVLEKWNAARAGTVERFGGLMSRVDQLLEGKIRRHEKLDSTLTAHQSTLNERYQQLRQTKAGLRHWGNQLFTSLKTAEQESDAAAVATAAAAAAAAKEGEIAMPTEQAEVAGGQHGGKATATDLTSNGEAEATPAEAPVTSVDES</sequence>
<accession>A0A9P6VWJ2</accession>
<dbReference type="InterPro" id="IPR027417">
    <property type="entry name" value="P-loop_NTPase"/>
</dbReference>
<dbReference type="GO" id="GO:0005739">
    <property type="term" value="C:mitochondrion"/>
    <property type="evidence" value="ECO:0007669"/>
    <property type="project" value="TreeGrafter"/>
</dbReference>
<keyword evidence="2" id="KW-0547">Nucleotide-binding</keyword>
<feature type="region of interest" description="Disordered" evidence="4">
    <location>
        <begin position="1322"/>
        <end position="1364"/>
    </location>
</feature>
<evidence type="ECO:0000313" key="5">
    <source>
        <dbReference type="EMBL" id="KAG0655934.1"/>
    </source>
</evidence>
<dbReference type="Gene3D" id="3.40.50.300">
    <property type="entry name" value="P-loop containing nucleotide triphosphate hydrolases"/>
    <property type="match status" value="1"/>
</dbReference>
<dbReference type="OrthoDB" id="548867at2759"/>
<dbReference type="Proteomes" id="UP000777482">
    <property type="component" value="Unassembled WGS sequence"/>
</dbReference>
<feature type="compositionally biased region" description="Basic and acidic residues" evidence="4">
    <location>
        <begin position="757"/>
        <end position="771"/>
    </location>
</feature>
<dbReference type="GO" id="GO:0016887">
    <property type="term" value="F:ATP hydrolysis activity"/>
    <property type="evidence" value="ECO:0007669"/>
    <property type="project" value="InterPro"/>
</dbReference>
<feature type="region of interest" description="Disordered" evidence="4">
    <location>
        <begin position="144"/>
        <end position="200"/>
    </location>
</feature>
<keyword evidence="6" id="KW-1185">Reference proteome</keyword>
<dbReference type="GO" id="GO:0005524">
    <property type="term" value="F:ATP binding"/>
    <property type="evidence" value="ECO:0007669"/>
    <property type="project" value="UniProtKB-KW"/>
</dbReference>
<dbReference type="NCBIfam" id="NF040713">
    <property type="entry name" value="ZapE"/>
    <property type="match status" value="1"/>
</dbReference>
<feature type="region of interest" description="Disordered" evidence="4">
    <location>
        <begin position="856"/>
        <end position="921"/>
    </location>
</feature>
<evidence type="ECO:0000256" key="2">
    <source>
        <dbReference type="ARBA" id="ARBA00022741"/>
    </source>
</evidence>
<dbReference type="PANTHER" id="PTHR12169:SF6">
    <property type="entry name" value="AFG1-LIKE ATPASE"/>
    <property type="match status" value="1"/>
</dbReference>
<keyword evidence="3" id="KW-0067">ATP-binding</keyword>
<dbReference type="Pfam" id="PF03969">
    <property type="entry name" value="AFG1_ATPase"/>
    <property type="match status" value="1"/>
</dbReference>
<feature type="region of interest" description="Disordered" evidence="4">
    <location>
        <begin position="936"/>
        <end position="1140"/>
    </location>
</feature>
<feature type="compositionally biased region" description="Polar residues" evidence="4">
    <location>
        <begin position="1050"/>
        <end position="1060"/>
    </location>
</feature>
<name>A0A9P6VWJ2_RHOMI</name>
<feature type="compositionally biased region" description="Polar residues" evidence="4">
    <location>
        <begin position="185"/>
        <end position="195"/>
    </location>
</feature>
<dbReference type="GO" id="GO:0006515">
    <property type="term" value="P:protein quality control for misfolded or incompletely synthesized proteins"/>
    <property type="evidence" value="ECO:0007669"/>
    <property type="project" value="TreeGrafter"/>
</dbReference>
<evidence type="ECO:0000256" key="4">
    <source>
        <dbReference type="SAM" id="MobiDB-lite"/>
    </source>
</evidence>
<dbReference type="EMBL" id="PUHQ01000107">
    <property type="protein sequence ID" value="KAG0655934.1"/>
    <property type="molecule type" value="Genomic_DNA"/>
</dbReference>
<feature type="compositionally biased region" description="Basic and acidic residues" evidence="4">
    <location>
        <begin position="1211"/>
        <end position="1222"/>
    </location>
</feature>
<protein>
    <recommendedName>
        <fullName evidence="7">AFG1-like ATPase</fullName>
    </recommendedName>
</protein>
<evidence type="ECO:0000256" key="3">
    <source>
        <dbReference type="ARBA" id="ARBA00022840"/>
    </source>
</evidence>
<feature type="region of interest" description="Disordered" evidence="4">
    <location>
        <begin position="755"/>
        <end position="818"/>
    </location>
</feature>
<gene>
    <name evidence="5" type="ORF">C6P46_000516</name>
</gene>
<evidence type="ECO:0000313" key="6">
    <source>
        <dbReference type="Proteomes" id="UP000777482"/>
    </source>
</evidence>
<feature type="compositionally biased region" description="Low complexity" evidence="4">
    <location>
        <begin position="1348"/>
        <end position="1357"/>
    </location>
</feature>
<evidence type="ECO:0008006" key="7">
    <source>
        <dbReference type="Google" id="ProtNLM"/>
    </source>
</evidence>
<feature type="compositionally biased region" description="Basic and acidic residues" evidence="4">
    <location>
        <begin position="936"/>
        <end position="947"/>
    </location>
</feature>
<feature type="compositionally biased region" description="Basic and acidic residues" evidence="4">
    <location>
        <begin position="779"/>
        <end position="793"/>
    </location>
</feature>
<dbReference type="InterPro" id="IPR005654">
    <property type="entry name" value="ATPase_AFG1-like"/>
</dbReference>